<protein>
    <submittedName>
        <fullName evidence="1">Uncharacterized protein</fullName>
    </submittedName>
</protein>
<evidence type="ECO:0000313" key="1">
    <source>
        <dbReference type="EMBL" id="KAG0146094.1"/>
    </source>
</evidence>
<sequence>MSALHIITTVFCIMAGPSPNITASHLNLQANTQPAPVQNQVPTTHPSCTHINHIQTQAHLYQIQNQADIKWIQTHPRMIKNKAILRKSAGYGFRPKSARYKLRPTSSRYKHKPKLIL</sequence>
<dbReference type="AlphaFoldDB" id="A0A9P6TBW2"/>
<dbReference type="Proteomes" id="UP000886653">
    <property type="component" value="Unassembled WGS sequence"/>
</dbReference>
<gene>
    <name evidence="1" type="ORF">CROQUDRAFT_657893</name>
</gene>
<accession>A0A9P6TBW2</accession>
<proteinExistence type="predicted"/>
<evidence type="ECO:0000313" key="2">
    <source>
        <dbReference type="Proteomes" id="UP000886653"/>
    </source>
</evidence>
<keyword evidence="2" id="KW-1185">Reference proteome</keyword>
<reference evidence="1" key="1">
    <citation type="submission" date="2013-11" db="EMBL/GenBank/DDBJ databases">
        <title>Genome sequence of the fusiform rust pathogen reveals effectors for host alternation and coevolution with pine.</title>
        <authorList>
            <consortium name="DOE Joint Genome Institute"/>
            <person name="Smith K."/>
            <person name="Pendleton A."/>
            <person name="Kubisiak T."/>
            <person name="Anderson C."/>
            <person name="Salamov A."/>
            <person name="Aerts A."/>
            <person name="Riley R."/>
            <person name="Clum A."/>
            <person name="Lindquist E."/>
            <person name="Ence D."/>
            <person name="Campbell M."/>
            <person name="Kronenberg Z."/>
            <person name="Feau N."/>
            <person name="Dhillon B."/>
            <person name="Hamelin R."/>
            <person name="Burleigh J."/>
            <person name="Smith J."/>
            <person name="Yandell M."/>
            <person name="Nelson C."/>
            <person name="Grigoriev I."/>
            <person name="Davis J."/>
        </authorList>
    </citation>
    <scope>NUCLEOTIDE SEQUENCE</scope>
    <source>
        <strain evidence="1">G11</strain>
    </source>
</reference>
<name>A0A9P6TBW2_9BASI</name>
<dbReference type="EMBL" id="MU167266">
    <property type="protein sequence ID" value="KAG0146094.1"/>
    <property type="molecule type" value="Genomic_DNA"/>
</dbReference>
<organism evidence="1 2">
    <name type="scientific">Cronartium quercuum f. sp. fusiforme G11</name>
    <dbReference type="NCBI Taxonomy" id="708437"/>
    <lineage>
        <taxon>Eukaryota</taxon>
        <taxon>Fungi</taxon>
        <taxon>Dikarya</taxon>
        <taxon>Basidiomycota</taxon>
        <taxon>Pucciniomycotina</taxon>
        <taxon>Pucciniomycetes</taxon>
        <taxon>Pucciniales</taxon>
        <taxon>Coleosporiaceae</taxon>
        <taxon>Cronartium</taxon>
    </lineage>
</organism>
<comment type="caution">
    <text evidence="1">The sequence shown here is derived from an EMBL/GenBank/DDBJ whole genome shotgun (WGS) entry which is preliminary data.</text>
</comment>